<evidence type="ECO:0000256" key="1">
    <source>
        <dbReference type="SAM" id="Phobius"/>
    </source>
</evidence>
<evidence type="ECO:0000313" key="2">
    <source>
        <dbReference type="EMBL" id="GAA4781573.1"/>
    </source>
</evidence>
<accession>A0ABP9AKA4</accession>
<keyword evidence="1" id="KW-0472">Membrane</keyword>
<feature type="transmembrane region" description="Helical" evidence="1">
    <location>
        <begin position="6"/>
        <end position="28"/>
    </location>
</feature>
<evidence type="ECO:0000313" key="3">
    <source>
        <dbReference type="Proteomes" id="UP001499959"/>
    </source>
</evidence>
<comment type="caution">
    <text evidence="2">The sequence shown here is derived from an EMBL/GenBank/DDBJ whole genome shotgun (WGS) entry which is preliminary data.</text>
</comment>
<proteinExistence type="predicted"/>
<name>A0ABP9AKA4_9GAMM</name>
<protein>
    <submittedName>
        <fullName evidence="2">Uncharacterized protein</fullName>
    </submittedName>
</protein>
<dbReference type="EMBL" id="BAABJE010000001">
    <property type="protein sequence ID" value="GAA4781573.1"/>
    <property type="molecule type" value="Genomic_DNA"/>
</dbReference>
<feature type="transmembrane region" description="Helical" evidence="1">
    <location>
        <begin position="80"/>
        <end position="103"/>
    </location>
</feature>
<dbReference type="PROSITE" id="PS51257">
    <property type="entry name" value="PROKAR_LIPOPROTEIN"/>
    <property type="match status" value="1"/>
</dbReference>
<gene>
    <name evidence="2" type="ORF">GCM10023307_02470</name>
</gene>
<organism evidence="2 3">
    <name type="scientific">Lysobacter hankyongensis</name>
    <dbReference type="NCBI Taxonomy" id="1176535"/>
    <lineage>
        <taxon>Bacteria</taxon>
        <taxon>Pseudomonadati</taxon>
        <taxon>Pseudomonadota</taxon>
        <taxon>Gammaproteobacteria</taxon>
        <taxon>Lysobacterales</taxon>
        <taxon>Lysobacteraceae</taxon>
        <taxon>Lysobacter</taxon>
    </lineage>
</organism>
<dbReference type="Proteomes" id="UP001499959">
    <property type="component" value="Unassembled WGS sequence"/>
</dbReference>
<feature type="transmembrane region" description="Helical" evidence="1">
    <location>
        <begin position="37"/>
        <end position="55"/>
    </location>
</feature>
<keyword evidence="3" id="KW-1185">Reference proteome</keyword>
<dbReference type="RefSeq" id="WP_345301454.1">
    <property type="nucleotide sequence ID" value="NZ_BAABJE010000001.1"/>
</dbReference>
<sequence length="192" mass="20688">MSKLTTLYWHLAVSGIVAFGGCVAAIIAARTGLYSDILLLVFCAGSVGAVINNYYRLAKLSEVDKVALEALDGAVFTMQIYVSVLISGVLALVMYGLFLSGLLQGDLFPKFKNTAQDFESIFQLLRSVIPNQNIDSAKAIVWAFIAGFSERLVPNVLDRLINQAEALRDPNVVQIAQVAQVATPAPPPDKVD</sequence>
<reference evidence="3" key="1">
    <citation type="journal article" date="2019" name="Int. J. Syst. Evol. Microbiol.">
        <title>The Global Catalogue of Microorganisms (GCM) 10K type strain sequencing project: providing services to taxonomists for standard genome sequencing and annotation.</title>
        <authorList>
            <consortium name="The Broad Institute Genomics Platform"/>
            <consortium name="The Broad Institute Genome Sequencing Center for Infectious Disease"/>
            <person name="Wu L."/>
            <person name="Ma J."/>
        </authorList>
    </citation>
    <scope>NUCLEOTIDE SEQUENCE [LARGE SCALE GENOMIC DNA]</scope>
    <source>
        <strain evidence="3">JCM 18204</strain>
    </source>
</reference>
<keyword evidence="1" id="KW-0812">Transmembrane</keyword>
<keyword evidence="1" id="KW-1133">Transmembrane helix</keyword>